<keyword evidence="4" id="KW-0379">Hydroxylation</keyword>
<keyword evidence="3" id="KW-0221">Differentiation</keyword>
<reference evidence="7" key="2">
    <citation type="submission" date="2025-08" db="UniProtKB">
        <authorList>
            <consortium name="RefSeq"/>
        </authorList>
    </citation>
    <scope>IDENTIFICATION</scope>
    <source>
        <tissue evidence="7">Leaf</tissue>
    </source>
</reference>
<evidence type="ECO:0000313" key="6">
    <source>
        <dbReference type="Proteomes" id="UP000504610"/>
    </source>
</evidence>
<keyword evidence="5" id="KW-0812">Transmembrane</keyword>
<dbReference type="KEGG" id="rsz:108826002"/>
<dbReference type="PANTHER" id="PTHR34359">
    <property type="entry name" value="CLAVATA3/ESR (CLE)-RELATED PROTEIN 10"/>
    <property type="match status" value="1"/>
</dbReference>
<keyword evidence="5" id="KW-1133">Transmembrane helix</keyword>
<dbReference type="OrthoDB" id="753861at2759"/>
<feature type="transmembrane region" description="Helical" evidence="5">
    <location>
        <begin position="33"/>
        <end position="51"/>
    </location>
</feature>
<evidence type="ECO:0000256" key="3">
    <source>
        <dbReference type="ARBA" id="ARBA00022782"/>
    </source>
</evidence>
<dbReference type="GeneID" id="108826002"/>
<keyword evidence="5" id="KW-0472">Membrane</keyword>
<dbReference type="Proteomes" id="UP000504610">
    <property type="component" value="Chromosome 9"/>
</dbReference>
<evidence type="ECO:0000256" key="1">
    <source>
        <dbReference type="ARBA" id="ARBA00005416"/>
    </source>
</evidence>
<accession>A0A6J0L5N5</accession>
<keyword evidence="6" id="KW-1185">Reference proteome</keyword>
<dbReference type="InterPro" id="IPR039618">
    <property type="entry name" value="CLE9-13"/>
</dbReference>
<sequence length="166" mass="19776">MNLHLLYQQTMKQHLFGLFLLINSFFWQVIKKCWPLGSCYAKISFVIFYFLSSSMALKFSIILVIVLWLSFFFLLLHHLYSFNLHHLYSLNAYEPLLTKHHDHRLYTIGLVSRKALSQRFDFTPFQHRENNHHHRPSGEKDVGDEIDPRYGVEKRRVPSGPNPLHH</sequence>
<reference evidence="6" key="1">
    <citation type="journal article" date="2019" name="Database">
        <title>The radish genome database (RadishGD): an integrated information resource for radish genomics.</title>
        <authorList>
            <person name="Yu H.J."/>
            <person name="Baek S."/>
            <person name="Lee Y.J."/>
            <person name="Cho A."/>
            <person name="Mun J.H."/>
        </authorList>
    </citation>
    <scope>NUCLEOTIDE SEQUENCE [LARGE SCALE GENOMIC DNA]</scope>
    <source>
        <strain evidence="6">cv. WK10039</strain>
    </source>
</reference>
<comment type="similarity">
    <text evidence="1">Belongs to the CLV3/ESR signal peptide family.</text>
</comment>
<name>A0A6J0L5N5_RAPSA</name>
<organism evidence="6 7">
    <name type="scientific">Raphanus sativus</name>
    <name type="common">Radish</name>
    <name type="synonym">Raphanus raphanistrum var. sativus</name>
    <dbReference type="NCBI Taxonomy" id="3726"/>
    <lineage>
        <taxon>Eukaryota</taxon>
        <taxon>Viridiplantae</taxon>
        <taxon>Streptophyta</taxon>
        <taxon>Embryophyta</taxon>
        <taxon>Tracheophyta</taxon>
        <taxon>Spermatophyta</taxon>
        <taxon>Magnoliopsida</taxon>
        <taxon>eudicotyledons</taxon>
        <taxon>Gunneridae</taxon>
        <taxon>Pentapetalae</taxon>
        <taxon>rosids</taxon>
        <taxon>malvids</taxon>
        <taxon>Brassicales</taxon>
        <taxon>Brassicaceae</taxon>
        <taxon>Brassiceae</taxon>
        <taxon>Raphanus</taxon>
    </lineage>
</organism>
<feature type="transmembrane region" description="Helical" evidence="5">
    <location>
        <begin position="57"/>
        <end position="76"/>
    </location>
</feature>
<dbReference type="RefSeq" id="XP_018454866.2">
    <property type="nucleotide sequence ID" value="XM_018599364.2"/>
</dbReference>
<evidence type="ECO:0000256" key="4">
    <source>
        <dbReference type="ARBA" id="ARBA00023278"/>
    </source>
</evidence>
<dbReference type="GO" id="GO:0030154">
    <property type="term" value="P:cell differentiation"/>
    <property type="evidence" value="ECO:0007669"/>
    <property type="project" value="UniProtKB-KW"/>
</dbReference>
<evidence type="ECO:0000256" key="2">
    <source>
        <dbReference type="ARBA" id="ARBA00022473"/>
    </source>
</evidence>
<protein>
    <submittedName>
        <fullName evidence="7">CLAVATA3/ESR (CLE)-related protein 12-like</fullName>
    </submittedName>
</protein>
<keyword evidence="2" id="KW-0217">Developmental protein</keyword>
<gene>
    <name evidence="7" type="primary">LOC108826002</name>
</gene>
<feature type="transmembrane region" description="Helical" evidence="5">
    <location>
        <begin position="6"/>
        <end position="26"/>
    </location>
</feature>
<evidence type="ECO:0000313" key="7">
    <source>
        <dbReference type="RefSeq" id="XP_018454866.2"/>
    </source>
</evidence>
<evidence type="ECO:0000256" key="5">
    <source>
        <dbReference type="SAM" id="Phobius"/>
    </source>
</evidence>
<proteinExistence type="inferred from homology"/>
<dbReference type="AlphaFoldDB" id="A0A6J0L5N5"/>
<dbReference type="PANTHER" id="PTHR34359:SF28">
    <property type="entry name" value="CLAVATA3_ESR (CLE)-RELATED PROTEIN 12"/>
    <property type="match status" value="1"/>
</dbReference>